<dbReference type="RefSeq" id="WP_378019677.1">
    <property type="nucleotide sequence ID" value="NZ_JBHSKG010000002.1"/>
</dbReference>
<dbReference type="Pfam" id="PF16867">
    <property type="entry name" value="DMSP_lyase"/>
    <property type="match status" value="1"/>
</dbReference>
<dbReference type="InterPro" id="IPR011051">
    <property type="entry name" value="RmlC_Cupin_sf"/>
</dbReference>
<name>A0ABV9ZA52_9PSEU</name>
<keyword evidence="2" id="KW-1185">Reference proteome</keyword>
<protein>
    <submittedName>
        <fullName evidence="1">Dimethylsulfonioproprionate lyase family protein</fullName>
    </submittedName>
</protein>
<evidence type="ECO:0000313" key="2">
    <source>
        <dbReference type="Proteomes" id="UP001596175"/>
    </source>
</evidence>
<dbReference type="SUPFAM" id="SSF51182">
    <property type="entry name" value="RmlC-like cupins"/>
    <property type="match status" value="1"/>
</dbReference>
<accession>A0ABV9ZA52</accession>
<dbReference type="Proteomes" id="UP001596175">
    <property type="component" value="Unassembled WGS sequence"/>
</dbReference>
<dbReference type="EMBL" id="JBHSKG010000002">
    <property type="protein sequence ID" value="MFC5137446.1"/>
    <property type="molecule type" value="Genomic_DNA"/>
</dbReference>
<dbReference type="GO" id="GO:0016829">
    <property type="term" value="F:lyase activity"/>
    <property type="evidence" value="ECO:0007669"/>
    <property type="project" value="UniProtKB-KW"/>
</dbReference>
<reference evidence="2" key="1">
    <citation type="journal article" date="2019" name="Int. J. Syst. Evol. Microbiol.">
        <title>The Global Catalogue of Microorganisms (GCM) 10K type strain sequencing project: providing services to taxonomists for standard genome sequencing and annotation.</title>
        <authorList>
            <consortium name="The Broad Institute Genomics Platform"/>
            <consortium name="The Broad Institute Genome Sequencing Center for Infectious Disease"/>
            <person name="Wu L."/>
            <person name="Ma J."/>
        </authorList>
    </citation>
    <scope>NUCLEOTIDE SEQUENCE [LARGE SCALE GENOMIC DNA]</scope>
    <source>
        <strain evidence="2">XZYJ18</strain>
    </source>
</reference>
<gene>
    <name evidence="1" type="ORF">ACFPK1_04330</name>
</gene>
<organism evidence="1 2">
    <name type="scientific">Actinomycetospora rhizophila</name>
    <dbReference type="NCBI Taxonomy" id="1416876"/>
    <lineage>
        <taxon>Bacteria</taxon>
        <taxon>Bacillati</taxon>
        <taxon>Actinomycetota</taxon>
        <taxon>Actinomycetes</taxon>
        <taxon>Pseudonocardiales</taxon>
        <taxon>Pseudonocardiaceae</taxon>
        <taxon>Actinomycetospora</taxon>
    </lineage>
</organism>
<comment type="caution">
    <text evidence="1">The sequence shown here is derived from an EMBL/GenBank/DDBJ whole genome shotgun (WGS) entry which is preliminary data.</text>
</comment>
<sequence length="184" mass="19584">MSPTAFAALVHRLEETLPAGVLDGLPDRPEVGEPGTLPVLAHLDDALARAGEEVDAELADVLRPLATTVPWRQTAAYVADPPDASFLDLYAHATLAEAPDVAAGLVLLGPGVRYPPHHHPAEEFYLPGGTIRWVHGRDEAPAPEPAGTLIHHAPWQPHGMWTGERAVLLVYVWTGAVGTPSAFC</sequence>
<evidence type="ECO:0000313" key="1">
    <source>
        <dbReference type="EMBL" id="MFC5137446.1"/>
    </source>
</evidence>
<proteinExistence type="predicted"/>
<keyword evidence="1" id="KW-0456">Lyase</keyword>
<dbReference type="Gene3D" id="2.60.120.10">
    <property type="entry name" value="Jelly Rolls"/>
    <property type="match status" value="1"/>
</dbReference>
<dbReference type="InterPro" id="IPR014710">
    <property type="entry name" value="RmlC-like_jellyroll"/>
</dbReference>
<dbReference type="InterPro" id="IPR031723">
    <property type="entry name" value="DMSP_lyase"/>
</dbReference>